<keyword evidence="2" id="KW-1185">Reference proteome</keyword>
<sequence length="267" mass="27994">MLAALGLDGLYVMSTPWQLPQHPSASRDLLASCLGQATSTASSAQPPGRCPLRKFKPLGGLIALKSKGQLQCPAAIIKLRAAVARLKPIRELRPKGLPVKMVAISAMAAGSNLPFGAVREHFDKFSLGWFVAVHATIPFIAVLRKAVVMPRWAIALTISGAIIGQAIGARVERHRLALIAEEQGLGMAWRTAAPLQSVHSSDSSMRSASSGSGIISSKMAGFRGSERGRSAQAFGPGGFGPLSCGSHWQGLSSPATFVHRSARMAAA</sequence>
<dbReference type="AlphaFoldDB" id="A0AAW1PW76"/>
<evidence type="ECO:0000313" key="2">
    <source>
        <dbReference type="Proteomes" id="UP001489004"/>
    </source>
</evidence>
<evidence type="ECO:0000313" key="1">
    <source>
        <dbReference type="EMBL" id="KAK9812716.1"/>
    </source>
</evidence>
<protein>
    <submittedName>
        <fullName evidence="1">Uncharacterized protein</fullName>
    </submittedName>
</protein>
<reference evidence="1 2" key="1">
    <citation type="journal article" date="2024" name="Nat. Commun.">
        <title>Phylogenomics reveals the evolutionary origins of lichenization in chlorophyte algae.</title>
        <authorList>
            <person name="Puginier C."/>
            <person name="Libourel C."/>
            <person name="Otte J."/>
            <person name="Skaloud P."/>
            <person name="Haon M."/>
            <person name="Grisel S."/>
            <person name="Petersen M."/>
            <person name="Berrin J.G."/>
            <person name="Delaux P.M."/>
            <person name="Dal Grande F."/>
            <person name="Keller J."/>
        </authorList>
    </citation>
    <scope>NUCLEOTIDE SEQUENCE [LARGE SCALE GENOMIC DNA]</scope>
    <source>
        <strain evidence="1 2">SAG 2043</strain>
    </source>
</reference>
<dbReference type="EMBL" id="JALJOR010000008">
    <property type="protein sequence ID" value="KAK9812716.1"/>
    <property type="molecule type" value="Genomic_DNA"/>
</dbReference>
<accession>A0AAW1PW76</accession>
<dbReference type="Proteomes" id="UP001489004">
    <property type="component" value="Unassembled WGS sequence"/>
</dbReference>
<proteinExistence type="predicted"/>
<dbReference type="PANTHER" id="PTHR31033:SF18">
    <property type="entry name" value="OS06G0115800 PROTEIN"/>
    <property type="match status" value="1"/>
</dbReference>
<gene>
    <name evidence="1" type="ORF">WJX72_002560</name>
</gene>
<name>A0AAW1PW76_9CHLO</name>
<organism evidence="1 2">
    <name type="scientific">[Myrmecia] bisecta</name>
    <dbReference type="NCBI Taxonomy" id="41462"/>
    <lineage>
        <taxon>Eukaryota</taxon>
        <taxon>Viridiplantae</taxon>
        <taxon>Chlorophyta</taxon>
        <taxon>core chlorophytes</taxon>
        <taxon>Trebouxiophyceae</taxon>
        <taxon>Trebouxiales</taxon>
        <taxon>Trebouxiaceae</taxon>
        <taxon>Myrmecia</taxon>
    </lineage>
</organism>
<dbReference type="PANTHER" id="PTHR31033">
    <property type="entry name" value="PROTEIN, PUTATIVE-RELATED"/>
    <property type="match status" value="1"/>
</dbReference>
<comment type="caution">
    <text evidence="1">The sequence shown here is derived from an EMBL/GenBank/DDBJ whole genome shotgun (WGS) entry which is preliminary data.</text>
</comment>